<feature type="transmembrane region" description="Helical" evidence="10">
    <location>
        <begin position="5"/>
        <end position="27"/>
    </location>
</feature>
<protein>
    <submittedName>
        <fullName evidence="11">Uncharacterized protein</fullName>
    </submittedName>
</protein>
<evidence type="ECO:0000256" key="10">
    <source>
        <dbReference type="SAM" id="Phobius"/>
    </source>
</evidence>
<evidence type="ECO:0000256" key="2">
    <source>
        <dbReference type="ARBA" id="ARBA00004229"/>
    </source>
</evidence>
<dbReference type="GeneID" id="5003246"/>
<dbReference type="PANTHER" id="PTHR31038:SF10">
    <property type="entry name" value="OS04G0524400 PROTEIN"/>
    <property type="match status" value="1"/>
</dbReference>
<dbReference type="STRING" id="436017.A4S1G1"/>
<dbReference type="InterPro" id="IPR021825">
    <property type="entry name" value="RETICULATA-related"/>
</dbReference>
<evidence type="ECO:0000256" key="7">
    <source>
        <dbReference type="ARBA" id="ARBA00022946"/>
    </source>
</evidence>
<sequence>MDSNFFFKLGAEISIDFVITLLVNLAVRGNPSYWTLSATLMVLCQLITAAINDTLIVYFLAPTKASVGKKPEIANVFAKGDYSLAQRAMCYLNKGKFYGILGSLSCVLSMFLALALAGNAAGFTQEVLFRSLACGALHMGISSNTRYQLVNGVERLAYDVAPTNVAKLISVSVRMGNNFLGARLWMMVAVLTGLQ</sequence>
<dbReference type="Proteomes" id="UP000001568">
    <property type="component" value="Chromosome 8"/>
</dbReference>
<keyword evidence="4" id="KW-0150">Chloroplast</keyword>
<accession>A4S1G1</accession>
<keyword evidence="12" id="KW-1185">Reference proteome</keyword>
<evidence type="ECO:0000256" key="9">
    <source>
        <dbReference type="ARBA" id="ARBA00023136"/>
    </source>
</evidence>
<feature type="transmembrane region" description="Helical" evidence="10">
    <location>
        <begin position="33"/>
        <end position="61"/>
    </location>
</feature>
<keyword evidence="6 10" id="KW-0812">Transmembrane</keyword>
<dbReference type="RefSeq" id="XP_001419143.1">
    <property type="nucleotide sequence ID" value="XM_001419106.1"/>
</dbReference>
<gene>
    <name evidence="11" type="ORF">OSTLU_33087</name>
</gene>
<keyword evidence="5" id="KW-0934">Plastid</keyword>
<name>A4S1G1_OSTLU</name>
<evidence type="ECO:0000256" key="5">
    <source>
        <dbReference type="ARBA" id="ARBA00022640"/>
    </source>
</evidence>
<evidence type="ECO:0000256" key="8">
    <source>
        <dbReference type="ARBA" id="ARBA00022989"/>
    </source>
</evidence>
<dbReference type="HOGENOM" id="CLU_036961_2_0_1"/>
<comment type="similarity">
    <text evidence="3">Belongs to the RETICULATA family.</text>
</comment>
<dbReference type="Pfam" id="PF11891">
    <property type="entry name" value="RETICULATA-like"/>
    <property type="match status" value="1"/>
</dbReference>
<dbReference type="KEGG" id="olu:OSTLU_33087"/>
<organism evidence="11 12">
    <name type="scientific">Ostreococcus lucimarinus (strain CCE9901)</name>
    <dbReference type="NCBI Taxonomy" id="436017"/>
    <lineage>
        <taxon>Eukaryota</taxon>
        <taxon>Viridiplantae</taxon>
        <taxon>Chlorophyta</taxon>
        <taxon>Mamiellophyceae</taxon>
        <taxon>Mamiellales</taxon>
        <taxon>Bathycoccaceae</taxon>
        <taxon>Ostreococcus</taxon>
    </lineage>
</organism>
<keyword evidence="8 10" id="KW-1133">Transmembrane helix</keyword>
<keyword evidence="7" id="KW-0809">Transit peptide</keyword>
<evidence type="ECO:0000313" key="11">
    <source>
        <dbReference type="EMBL" id="ABO97436.1"/>
    </source>
</evidence>
<evidence type="ECO:0000256" key="4">
    <source>
        <dbReference type="ARBA" id="ARBA00022528"/>
    </source>
</evidence>
<evidence type="ECO:0000313" key="12">
    <source>
        <dbReference type="Proteomes" id="UP000001568"/>
    </source>
</evidence>
<dbReference type="OMA" id="ACGALHM"/>
<evidence type="ECO:0000256" key="3">
    <source>
        <dbReference type="ARBA" id="ARBA00010793"/>
    </source>
</evidence>
<dbReference type="OrthoDB" id="497268at2759"/>
<dbReference type="PANTHER" id="PTHR31038">
    <property type="entry name" value="EXPRESSED PROTEIN-RELATED"/>
    <property type="match status" value="1"/>
</dbReference>
<dbReference type="GO" id="GO:0099402">
    <property type="term" value="P:plant organ development"/>
    <property type="evidence" value="ECO:0007669"/>
    <property type="project" value="TreeGrafter"/>
</dbReference>
<evidence type="ECO:0000256" key="1">
    <source>
        <dbReference type="ARBA" id="ARBA00004141"/>
    </source>
</evidence>
<dbReference type="AlphaFoldDB" id="A4S1G1"/>
<reference evidence="11 12" key="1">
    <citation type="journal article" date="2007" name="Proc. Natl. Acad. Sci. U.S.A.">
        <title>The tiny eukaryote Ostreococcus provides genomic insights into the paradox of plankton speciation.</title>
        <authorList>
            <person name="Palenik B."/>
            <person name="Grimwood J."/>
            <person name="Aerts A."/>
            <person name="Rouze P."/>
            <person name="Salamov A."/>
            <person name="Putnam N."/>
            <person name="Dupont C."/>
            <person name="Jorgensen R."/>
            <person name="Derelle E."/>
            <person name="Rombauts S."/>
            <person name="Zhou K."/>
            <person name="Otillar R."/>
            <person name="Merchant S.S."/>
            <person name="Podell S."/>
            <person name="Gaasterland T."/>
            <person name="Napoli C."/>
            <person name="Gendler K."/>
            <person name="Manuell A."/>
            <person name="Tai V."/>
            <person name="Vallon O."/>
            <person name="Piganeau G."/>
            <person name="Jancek S."/>
            <person name="Heijde M."/>
            <person name="Jabbari K."/>
            <person name="Bowler C."/>
            <person name="Lohr M."/>
            <person name="Robbens S."/>
            <person name="Werner G."/>
            <person name="Dubchak I."/>
            <person name="Pazour G.J."/>
            <person name="Ren Q."/>
            <person name="Paulsen I."/>
            <person name="Delwiche C."/>
            <person name="Schmutz J."/>
            <person name="Rokhsar D."/>
            <person name="Van de Peer Y."/>
            <person name="Moreau H."/>
            <person name="Grigoriev I.V."/>
        </authorList>
    </citation>
    <scope>NUCLEOTIDE SEQUENCE [LARGE SCALE GENOMIC DNA]</scope>
    <source>
        <strain evidence="11 12">CCE9901</strain>
    </source>
</reference>
<dbReference type="EMBL" id="CP000588">
    <property type="protein sequence ID" value="ABO97436.1"/>
    <property type="molecule type" value="Genomic_DNA"/>
</dbReference>
<dbReference type="Gramene" id="ABO97436">
    <property type="protein sequence ID" value="ABO97436"/>
    <property type="gene ID" value="OSTLU_33087"/>
</dbReference>
<comment type="subcellular location">
    <subcellularLocation>
        <location evidence="1">Membrane</location>
        <topology evidence="1">Multi-pass membrane protein</topology>
    </subcellularLocation>
    <subcellularLocation>
        <location evidence="2">Plastid</location>
        <location evidence="2">Chloroplast</location>
    </subcellularLocation>
</comment>
<evidence type="ECO:0000256" key="6">
    <source>
        <dbReference type="ARBA" id="ARBA00022692"/>
    </source>
</evidence>
<dbReference type="GO" id="GO:0009706">
    <property type="term" value="C:chloroplast inner membrane"/>
    <property type="evidence" value="ECO:0007669"/>
    <property type="project" value="TreeGrafter"/>
</dbReference>
<dbReference type="eggNOG" id="ENOG502QRRA">
    <property type="taxonomic scope" value="Eukaryota"/>
</dbReference>
<proteinExistence type="inferred from homology"/>
<feature type="transmembrane region" description="Helical" evidence="10">
    <location>
        <begin position="97"/>
        <end position="117"/>
    </location>
</feature>
<keyword evidence="9 10" id="KW-0472">Membrane</keyword>